<evidence type="ECO:0000313" key="3">
    <source>
        <dbReference type="Proteomes" id="UP000244962"/>
    </source>
</evidence>
<accession>A0A2U1TAS5</accession>
<protein>
    <recommendedName>
        <fullName evidence="4">Phage holin family protein</fullName>
    </recommendedName>
</protein>
<evidence type="ECO:0000313" key="2">
    <source>
        <dbReference type="EMBL" id="PWC05995.1"/>
    </source>
</evidence>
<dbReference type="Pfam" id="PF07332">
    <property type="entry name" value="Phage_holin_3_6"/>
    <property type="match status" value="1"/>
</dbReference>
<comment type="caution">
    <text evidence="2">The sequence shown here is derived from an EMBL/GenBank/DDBJ whole genome shotgun (WGS) entry which is preliminary data.</text>
</comment>
<proteinExistence type="predicted"/>
<dbReference type="EMBL" id="QEFB01000017">
    <property type="protein sequence ID" value="PWC05995.1"/>
    <property type="molecule type" value="Genomic_DNA"/>
</dbReference>
<keyword evidence="1" id="KW-1133">Transmembrane helix</keyword>
<gene>
    <name evidence="2" type="ORF">DF223_13220</name>
</gene>
<keyword evidence="1" id="KW-0472">Membrane</keyword>
<feature type="transmembrane region" description="Helical" evidence="1">
    <location>
        <begin position="84"/>
        <end position="104"/>
    </location>
</feature>
<keyword evidence="1" id="KW-0812">Transmembrane</keyword>
<evidence type="ECO:0000256" key="1">
    <source>
        <dbReference type="SAM" id="Phobius"/>
    </source>
</evidence>
<organism evidence="2 3">
    <name type="scientific">Mycetocola zhujimingii</name>
    <dbReference type="NCBI Taxonomy" id="2079792"/>
    <lineage>
        <taxon>Bacteria</taxon>
        <taxon>Bacillati</taxon>
        <taxon>Actinomycetota</taxon>
        <taxon>Actinomycetes</taxon>
        <taxon>Micrococcales</taxon>
        <taxon>Microbacteriaceae</taxon>
        <taxon>Mycetocola</taxon>
    </lineage>
</organism>
<feature type="transmembrane region" description="Helical" evidence="1">
    <location>
        <begin position="55"/>
        <end position="78"/>
    </location>
</feature>
<name>A0A2U1TAS5_9MICO</name>
<evidence type="ECO:0008006" key="4">
    <source>
        <dbReference type="Google" id="ProtNLM"/>
    </source>
</evidence>
<dbReference type="RefSeq" id="WP_108963547.1">
    <property type="nucleotide sequence ID" value="NZ_QEFB01000017.1"/>
</dbReference>
<dbReference type="AlphaFoldDB" id="A0A2U1TAS5"/>
<sequence>MTDPYVPDPNGKTESLGQLLGEVSKDISTLFRQEVELAKAELSDSAKKAGKGAGMFGGAGVAGFLALMFLSIALWWGLGYLMGNVWSALIVAVIWGIVAAVLAMRGKKEVEEIQGAPKTAETLKKVPDAFKTSEDQR</sequence>
<keyword evidence="3" id="KW-1185">Reference proteome</keyword>
<dbReference type="Proteomes" id="UP000244962">
    <property type="component" value="Unassembled WGS sequence"/>
</dbReference>
<reference evidence="3" key="1">
    <citation type="submission" date="2018-04" db="EMBL/GenBank/DDBJ databases">
        <authorList>
            <person name="Liu S."/>
            <person name="Wang Z."/>
            <person name="Li J."/>
        </authorList>
    </citation>
    <scope>NUCLEOTIDE SEQUENCE [LARGE SCALE GENOMIC DNA]</scope>
    <source>
        <strain evidence="3">622</strain>
    </source>
</reference>
<dbReference type="InterPro" id="IPR009937">
    <property type="entry name" value="Phage_holin_3_6"/>
</dbReference>